<dbReference type="SMART" id="SM00387">
    <property type="entry name" value="HATPase_c"/>
    <property type="match status" value="1"/>
</dbReference>
<dbReference type="SUPFAM" id="SSF55785">
    <property type="entry name" value="PYP-like sensor domain (PAS domain)"/>
    <property type="match status" value="1"/>
</dbReference>
<comment type="similarity">
    <text evidence="3">Belongs to the sodium:solute symporter (SSF) (TC 2.A.21) family.</text>
</comment>
<dbReference type="InterPro" id="IPR036890">
    <property type="entry name" value="HATPase_C_sf"/>
</dbReference>
<dbReference type="InterPro" id="IPR035965">
    <property type="entry name" value="PAS-like_dom_sf"/>
</dbReference>
<dbReference type="PRINTS" id="PR00344">
    <property type="entry name" value="BCTRLSENSOR"/>
</dbReference>
<feature type="transmembrane region" description="Helical" evidence="14">
    <location>
        <begin position="115"/>
        <end position="139"/>
    </location>
</feature>
<feature type="transmembrane region" description="Helical" evidence="14">
    <location>
        <begin position="6"/>
        <end position="27"/>
    </location>
</feature>
<feature type="transmembrane region" description="Helical" evidence="14">
    <location>
        <begin position="165"/>
        <end position="183"/>
    </location>
</feature>
<keyword evidence="5" id="KW-0597">Phosphoprotein</keyword>
<keyword evidence="6" id="KW-0808">Transferase</keyword>
<proteinExistence type="inferred from homology"/>
<evidence type="ECO:0000256" key="10">
    <source>
        <dbReference type="ARBA" id="ARBA00022840"/>
    </source>
</evidence>
<feature type="transmembrane region" description="Helical" evidence="14">
    <location>
        <begin position="435"/>
        <end position="461"/>
    </location>
</feature>
<dbReference type="SUPFAM" id="SSF55874">
    <property type="entry name" value="ATPase domain of HSP90 chaperone/DNA topoisomerase II/histidine kinase"/>
    <property type="match status" value="1"/>
</dbReference>
<dbReference type="SMART" id="SM00388">
    <property type="entry name" value="HisKA"/>
    <property type="match status" value="1"/>
</dbReference>
<keyword evidence="11 14" id="KW-1133">Transmembrane helix</keyword>
<dbReference type="InterPro" id="IPR003594">
    <property type="entry name" value="HATPase_dom"/>
</dbReference>
<evidence type="ECO:0000256" key="4">
    <source>
        <dbReference type="ARBA" id="ARBA00012438"/>
    </source>
</evidence>
<organism evidence="16 17">
    <name type="scientific">Gilvimarinus japonicus</name>
    <dbReference type="NCBI Taxonomy" id="1796469"/>
    <lineage>
        <taxon>Bacteria</taxon>
        <taxon>Pseudomonadati</taxon>
        <taxon>Pseudomonadota</taxon>
        <taxon>Gammaproteobacteria</taxon>
        <taxon>Cellvibrionales</taxon>
        <taxon>Cellvibrionaceae</taxon>
        <taxon>Gilvimarinus</taxon>
    </lineage>
</organism>
<dbReference type="InterPro" id="IPR036097">
    <property type="entry name" value="HisK_dim/P_sf"/>
</dbReference>
<feature type="transmembrane region" description="Helical" evidence="14">
    <location>
        <begin position="281"/>
        <end position="304"/>
    </location>
</feature>
<evidence type="ECO:0000256" key="9">
    <source>
        <dbReference type="ARBA" id="ARBA00022777"/>
    </source>
</evidence>
<evidence type="ECO:0000256" key="3">
    <source>
        <dbReference type="ARBA" id="ARBA00006434"/>
    </source>
</evidence>
<accession>A0ABV7HXM8</accession>
<dbReference type="InterPro" id="IPR004358">
    <property type="entry name" value="Sig_transdc_His_kin-like_C"/>
</dbReference>
<dbReference type="RefSeq" id="WP_339617713.1">
    <property type="nucleotide sequence ID" value="NZ_AP031500.1"/>
</dbReference>
<dbReference type="CDD" id="cd00082">
    <property type="entry name" value="HisKA"/>
    <property type="match status" value="1"/>
</dbReference>
<evidence type="ECO:0000256" key="8">
    <source>
        <dbReference type="ARBA" id="ARBA00022741"/>
    </source>
</evidence>
<dbReference type="EMBL" id="JBHRTL010000027">
    <property type="protein sequence ID" value="MFC3156101.1"/>
    <property type="molecule type" value="Genomic_DNA"/>
</dbReference>
<feature type="transmembrane region" description="Helical" evidence="14">
    <location>
        <begin position="404"/>
        <end position="428"/>
    </location>
</feature>
<reference evidence="17" key="1">
    <citation type="journal article" date="2019" name="Int. J. Syst. Evol. Microbiol.">
        <title>The Global Catalogue of Microorganisms (GCM) 10K type strain sequencing project: providing services to taxonomists for standard genome sequencing and annotation.</title>
        <authorList>
            <consortium name="The Broad Institute Genomics Platform"/>
            <consortium name="The Broad Institute Genome Sequencing Center for Infectious Disease"/>
            <person name="Wu L."/>
            <person name="Ma J."/>
        </authorList>
    </citation>
    <scope>NUCLEOTIDE SEQUENCE [LARGE SCALE GENOMIC DNA]</scope>
    <source>
        <strain evidence="17">KCTC 52141</strain>
    </source>
</reference>
<dbReference type="PANTHER" id="PTHR43065:SF10">
    <property type="entry name" value="PEROXIDE STRESS-ACTIVATED HISTIDINE KINASE MAK3"/>
    <property type="match status" value="1"/>
</dbReference>
<keyword evidence="10 16" id="KW-0067">ATP-binding</keyword>
<evidence type="ECO:0000256" key="11">
    <source>
        <dbReference type="ARBA" id="ARBA00022989"/>
    </source>
</evidence>
<evidence type="ECO:0000313" key="16">
    <source>
        <dbReference type="EMBL" id="MFC3156101.1"/>
    </source>
</evidence>
<name>A0ABV7HXM8_9GAMM</name>
<keyword evidence="7 14" id="KW-0812">Transmembrane</keyword>
<dbReference type="InterPro" id="IPR001734">
    <property type="entry name" value="Na/solute_symporter"/>
</dbReference>
<feature type="domain" description="Histidine kinase" evidence="15">
    <location>
        <begin position="778"/>
        <end position="992"/>
    </location>
</feature>
<dbReference type="InterPro" id="IPR038377">
    <property type="entry name" value="Na/Glc_symporter_sf"/>
</dbReference>
<evidence type="ECO:0000256" key="5">
    <source>
        <dbReference type="ARBA" id="ARBA00022553"/>
    </source>
</evidence>
<protein>
    <recommendedName>
        <fullName evidence="4">histidine kinase</fullName>
        <ecNumber evidence="4">2.7.13.3</ecNumber>
    </recommendedName>
</protein>
<evidence type="ECO:0000256" key="12">
    <source>
        <dbReference type="ARBA" id="ARBA00023012"/>
    </source>
</evidence>
<dbReference type="InterPro" id="IPR005467">
    <property type="entry name" value="His_kinase_dom"/>
</dbReference>
<comment type="subcellular location">
    <subcellularLocation>
        <location evidence="2">Membrane</location>
        <topology evidence="2">Multi-pass membrane protein</topology>
    </subcellularLocation>
</comment>
<evidence type="ECO:0000256" key="6">
    <source>
        <dbReference type="ARBA" id="ARBA00022679"/>
    </source>
</evidence>
<dbReference type="GO" id="GO:0005524">
    <property type="term" value="F:ATP binding"/>
    <property type="evidence" value="ECO:0007669"/>
    <property type="project" value="UniProtKB-KW"/>
</dbReference>
<dbReference type="PROSITE" id="PS50109">
    <property type="entry name" value="HIS_KIN"/>
    <property type="match status" value="1"/>
</dbReference>
<comment type="catalytic activity">
    <reaction evidence="1">
        <text>ATP + protein L-histidine = ADP + protein N-phospho-L-histidine.</text>
        <dbReference type="EC" id="2.7.13.3"/>
    </reaction>
</comment>
<dbReference type="Gene3D" id="1.20.1730.10">
    <property type="entry name" value="Sodium/glucose cotransporter"/>
    <property type="match status" value="1"/>
</dbReference>
<comment type="caution">
    <text evidence="16">The sequence shown here is derived from an EMBL/GenBank/DDBJ whole genome shotgun (WGS) entry which is preliminary data.</text>
</comment>
<gene>
    <name evidence="16" type="ORF">ACFOEB_12900</name>
</gene>
<dbReference type="Gene3D" id="3.30.565.10">
    <property type="entry name" value="Histidine kinase-like ATPase, C-terminal domain"/>
    <property type="match status" value="1"/>
</dbReference>
<keyword evidence="8" id="KW-0547">Nucleotide-binding</keyword>
<dbReference type="SUPFAM" id="SSF47384">
    <property type="entry name" value="Homodimeric domain of signal transducing histidine kinase"/>
    <property type="match status" value="1"/>
</dbReference>
<keyword evidence="17" id="KW-1185">Reference proteome</keyword>
<dbReference type="Gene3D" id="3.30.450.20">
    <property type="entry name" value="PAS domain"/>
    <property type="match status" value="1"/>
</dbReference>
<feature type="transmembrane region" description="Helical" evidence="14">
    <location>
        <begin position="71"/>
        <end position="94"/>
    </location>
</feature>
<evidence type="ECO:0000256" key="7">
    <source>
        <dbReference type="ARBA" id="ARBA00022692"/>
    </source>
</evidence>
<dbReference type="InterPro" id="IPR003661">
    <property type="entry name" value="HisK_dim/P_dom"/>
</dbReference>
<dbReference type="PANTHER" id="PTHR43065">
    <property type="entry name" value="SENSOR HISTIDINE KINASE"/>
    <property type="match status" value="1"/>
</dbReference>
<dbReference type="PROSITE" id="PS50283">
    <property type="entry name" value="NA_SOLUT_SYMP_3"/>
    <property type="match status" value="1"/>
</dbReference>
<dbReference type="Pfam" id="PF00512">
    <property type="entry name" value="HisKA"/>
    <property type="match status" value="1"/>
</dbReference>
<sequence length="1011" mass="111489">MTFELTHVALIGLAYLLLIFGIATITERGWLPRAITEHPITYILSLGIFASAWAFYGVIDLAFQFGYGALAYYLGTGALFLFAPVALGPITELARRHQVHSLADLLVFRYHSHGIGALTTLCMLLGILPLMALQIQAIADTMHIMTVSRDPALPIVGTGLTFKDLMALAYCGMLALFTILFGSNRERHRGLITAMAFESLLKVFALCAIGLLAVYGVFDGFDGLDEWLERNPENLALLHSPIRDGAAHTLLLVFVATAVTMPHIFHMGVAENPILRNTRTVTWAFPLFLLFLALPIFPILWAGFELSVPLPAQYFTLGVPILSGSHSLTILAFVGGLSASTGAMVVITLALSTMVMNHWILPFLRLRRKQDIYSQLVWLRRIVVATLFLGAYLFYWMLDNRQSLFHLALVAFIETLQFLPGIFAIVFWTRGNRRGLIIGLTAGTVVWATGLLVPLITGISTIAVPFGDGELGVGMDHWSQITLYSLGLNTLLFVGVSLLTRQTEEEAYSAELCAADELSHPVRQALDVHSADEFKTRLAKPLGKVTASREVDIALKQLNLNVAERRPYALRRLRDQLEANLSGLMGIHVAGEIMDNHLPYKLAEARDTVDINLIENRLSQYRSHLTGMAAELNNLRLYHRKTLQELPMAVCSLGRDKEILMWNRAMANLTQIPSEVVIGSHLDDLAQPWCELLLNFSEGEDAHLYRHEIALNSRPHWISLHKAAIEGPVTGRRAQAAAFRKSEYDQVILLEDVTETQLLEQELIHSERLASVGRLAAGVAHEIGNPITGIACLSQNLRYESDNPEILETAEQILSQTDRVSKIVQSLVSYSHSGQNKKSAFEAVALRECAAEAISLLSLQKEKTQVHFDNLVAANAIVAGDTQQMIQVFINLLSNARDASEPEGRVILDSDEDDDNITVTVTDQGEGISPEHIDQILEPFFTTKDPGEGTGLGLAMVYSIIDDHGGTLDVISPVDTANHRGAQLVIKLPRHLESMLPIDDMIRGDATDKAD</sequence>
<keyword evidence="12" id="KW-0902">Two-component regulatory system</keyword>
<evidence type="ECO:0000256" key="2">
    <source>
        <dbReference type="ARBA" id="ARBA00004141"/>
    </source>
</evidence>
<evidence type="ECO:0000256" key="14">
    <source>
        <dbReference type="SAM" id="Phobius"/>
    </source>
</evidence>
<dbReference type="Proteomes" id="UP001595548">
    <property type="component" value="Unassembled WGS sequence"/>
</dbReference>
<keyword evidence="13 14" id="KW-0472">Membrane</keyword>
<feature type="transmembrane region" description="Helical" evidence="14">
    <location>
        <begin position="195"/>
        <end position="218"/>
    </location>
</feature>
<keyword evidence="9" id="KW-0418">Kinase</keyword>
<evidence type="ECO:0000256" key="13">
    <source>
        <dbReference type="ARBA" id="ARBA00023136"/>
    </source>
</evidence>
<evidence type="ECO:0000259" key="15">
    <source>
        <dbReference type="PROSITE" id="PS50109"/>
    </source>
</evidence>
<evidence type="ECO:0000256" key="1">
    <source>
        <dbReference type="ARBA" id="ARBA00000085"/>
    </source>
</evidence>
<feature type="transmembrane region" description="Helical" evidence="14">
    <location>
        <begin position="377"/>
        <end position="398"/>
    </location>
</feature>
<feature type="transmembrane region" description="Helical" evidence="14">
    <location>
        <begin position="330"/>
        <end position="356"/>
    </location>
</feature>
<feature type="transmembrane region" description="Helical" evidence="14">
    <location>
        <begin position="39"/>
        <end position="59"/>
    </location>
</feature>
<evidence type="ECO:0000313" key="17">
    <source>
        <dbReference type="Proteomes" id="UP001595548"/>
    </source>
</evidence>
<dbReference type="EC" id="2.7.13.3" evidence="4"/>
<dbReference type="Pfam" id="PF02518">
    <property type="entry name" value="HATPase_c"/>
    <property type="match status" value="1"/>
</dbReference>
<dbReference type="Gene3D" id="1.10.287.130">
    <property type="match status" value="1"/>
</dbReference>
<feature type="transmembrane region" description="Helical" evidence="14">
    <location>
        <begin position="246"/>
        <end position="269"/>
    </location>
</feature>